<feature type="signal peptide" evidence="2">
    <location>
        <begin position="1"/>
        <end position="26"/>
    </location>
</feature>
<dbReference type="CDD" id="cd13399">
    <property type="entry name" value="Slt35-like"/>
    <property type="match status" value="1"/>
</dbReference>
<dbReference type="PANTHER" id="PTHR30163:SF8">
    <property type="entry name" value="LYTIC MUREIN TRANSGLYCOSYLASE"/>
    <property type="match status" value="1"/>
</dbReference>
<feature type="chain" id="PRO_5046954687" evidence="2">
    <location>
        <begin position="27"/>
        <end position="407"/>
    </location>
</feature>
<reference evidence="4 5" key="1">
    <citation type="submission" date="2020-01" db="EMBL/GenBank/DDBJ databases">
        <title>Kibdelosporangium persica a novel Actinomycetes from a hot desert in Iran.</title>
        <authorList>
            <person name="Safaei N."/>
            <person name="Zaburannyi N."/>
            <person name="Mueller R."/>
            <person name="Wink J."/>
        </authorList>
    </citation>
    <scope>NUCLEOTIDE SEQUENCE [LARGE SCALE GENOMIC DNA]</scope>
    <source>
        <strain evidence="4 5">4NS15</strain>
    </source>
</reference>
<dbReference type="Pfam" id="PF13406">
    <property type="entry name" value="SLT_2"/>
    <property type="match status" value="1"/>
</dbReference>
<evidence type="ECO:0000313" key="5">
    <source>
        <dbReference type="Proteomes" id="UP000763557"/>
    </source>
</evidence>
<keyword evidence="2" id="KW-0732">Signal</keyword>
<feature type="compositionally biased region" description="Low complexity" evidence="1">
    <location>
        <begin position="289"/>
        <end position="300"/>
    </location>
</feature>
<dbReference type="InterPro" id="IPR031304">
    <property type="entry name" value="SLT_2"/>
</dbReference>
<feature type="compositionally biased region" description="Polar residues" evidence="1">
    <location>
        <begin position="385"/>
        <end position="397"/>
    </location>
</feature>
<gene>
    <name evidence="4" type="ORF">GC106_51010</name>
</gene>
<evidence type="ECO:0000256" key="1">
    <source>
        <dbReference type="SAM" id="MobiDB-lite"/>
    </source>
</evidence>
<comment type="caution">
    <text evidence="4">The sequence shown here is derived from an EMBL/GenBank/DDBJ whole genome shotgun (WGS) entry which is preliminary data.</text>
</comment>
<dbReference type="PANTHER" id="PTHR30163">
    <property type="entry name" value="MEMBRANE-BOUND LYTIC MUREIN TRANSGLYCOSYLASE B"/>
    <property type="match status" value="1"/>
</dbReference>
<dbReference type="Proteomes" id="UP000763557">
    <property type="component" value="Unassembled WGS sequence"/>
</dbReference>
<feature type="compositionally biased region" description="Pro residues" evidence="1">
    <location>
        <begin position="301"/>
        <end position="311"/>
    </location>
</feature>
<dbReference type="InterPro" id="IPR043426">
    <property type="entry name" value="MltB-like"/>
</dbReference>
<evidence type="ECO:0000259" key="3">
    <source>
        <dbReference type="Pfam" id="PF13406"/>
    </source>
</evidence>
<feature type="domain" description="Transglycosylase SLT" evidence="3">
    <location>
        <begin position="182"/>
        <end position="233"/>
    </location>
</feature>
<dbReference type="RefSeq" id="WP_173136268.1">
    <property type="nucleotide sequence ID" value="NZ_CBCSGW010000054.1"/>
</dbReference>
<dbReference type="Gene3D" id="1.10.530.10">
    <property type="match status" value="1"/>
</dbReference>
<sequence length="407" mass="41634">MLRYLRRKRGLAAVTAALLLVPAALAGDTVAGWSVRDDSITPLANGLGRGFFGIDLEDLGASGQLPEVDGLSDELLRIAGDPGALASSGDPLSTPSGPLGIPGKALEAYQKAATMLGTSQPACKMHWSLLASIGRIESNHGRGQYDAKGNTADRILGPVLNGAGFAAIQDTDGGQLDGDLQWDRAVGPFQFIPGTWKAYASDANGDGVNNPHNMFDAALSAGKYLCSGGLDMSNDQQRAIAVFRYNHSDSYVRTVLLWAKAYESGVSVIPDGLGVTSGVTNPAVQAAGTPAQQTPTATTPSPTPTPTPTPSLPTTETTITPNPPSNPPTKPTTVHPTNPPTTTPTTTTPTTTTPTTTTPTCEPSTQPSTPTTSSSSTTSAPAGSSDAQQPSTGTSPASAGEAEDPCK</sequence>
<organism evidence="4 5">
    <name type="scientific">Kibdelosporangium persicum</name>
    <dbReference type="NCBI Taxonomy" id="2698649"/>
    <lineage>
        <taxon>Bacteria</taxon>
        <taxon>Bacillati</taxon>
        <taxon>Actinomycetota</taxon>
        <taxon>Actinomycetes</taxon>
        <taxon>Pseudonocardiales</taxon>
        <taxon>Pseudonocardiaceae</taxon>
        <taxon>Kibdelosporangium</taxon>
    </lineage>
</organism>
<dbReference type="PRINTS" id="PR01217">
    <property type="entry name" value="PRICHEXTENSN"/>
</dbReference>
<protein>
    <submittedName>
        <fullName evidence="4">Membrane-bound lytic murein transglycosylase B</fullName>
    </submittedName>
</protein>
<dbReference type="EMBL" id="JAAATY010000016">
    <property type="protein sequence ID" value="NRN67860.1"/>
    <property type="molecule type" value="Genomic_DNA"/>
</dbReference>
<proteinExistence type="predicted"/>
<dbReference type="InterPro" id="IPR023346">
    <property type="entry name" value="Lysozyme-like_dom_sf"/>
</dbReference>
<feature type="region of interest" description="Disordered" evidence="1">
    <location>
        <begin position="287"/>
        <end position="407"/>
    </location>
</feature>
<name>A0ABX2FAS1_9PSEU</name>
<feature type="compositionally biased region" description="Low complexity" evidence="1">
    <location>
        <begin position="343"/>
        <end position="381"/>
    </location>
</feature>
<evidence type="ECO:0000256" key="2">
    <source>
        <dbReference type="SAM" id="SignalP"/>
    </source>
</evidence>
<accession>A0ABX2FAS1</accession>
<dbReference type="SUPFAM" id="SSF53955">
    <property type="entry name" value="Lysozyme-like"/>
    <property type="match status" value="1"/>
</dbReference>
<feature type="compositionally biased region" description="Pro residues" evidence="1">
    <location>
        <begin position="321"/>
        <end position="330"/>
    </location>
</feature>
<keyword evidence="5" id="KW-1185">Reference proteome</keyword>
<evidence type="ECO:0000313" key="4">
    <source>
        <dbReference type="EMBL" id="NRN67860.1"/>
    </source>
</evidence>